<feature type="region of interest" description="Disordered" evidence="1">
    <location>
        <begin position="1"/>
        <end position="78"/>
    </location>
</feature>
<feature type="compositionally biased region" description="Acidic residues" evidence="1">
    <location>
        <begin position="203"/>
        <end position="215"/>
    </location>
</feature>
<dbReference type="PANTHER" id="PTHR34117">
    <property type="entry name" value="STYLE CELL-CYCLE INHIBITOR 1"/>
    <property type="match status" value="1"/>
</dbReference>
<evidence type="ECO:0000313" key="2">
    <source>
        <dbReference type="EMBL" id="KAH7045340.1"/>
    </source>
</evidence>
<dbReference type="EMBL" id="JAGTJR010000019">
    <property type="protein sequence ID" value="KAH7045340.1"/>
    <property type="molecule type" value="Genomic_DNA"/>
</dbReference>
<evidence type="ECO:0000256" key="1">
    <source>
        <dbReference type="SAM" id="MobiDB-lite"/>
    </source>
</evidence>
<dbReference type="InterPro" id="IPR044688">
    <property type="entry name" value="SCI-1-like"/>
</dbReference>
<proteinExistence type="predicted"/>
<sequence length="397" mass="45396">MPSDRHRRDHCTRSRSRSPHHDRHDTRTRTRTRSRSPSRRHHHHHHSRSQHHHDRRNEKKKKKHAAAASAPASLPLNARPLSKHDYARYAPMFALYLDIQKQKILEELDEAEVKGRWKSFVGKWNRGELAEGWYDPATLQKAIASAAEEQDESEQAGRARGGARQRQSPDYGAGPRQQQQQQQQRREQDREGDNGNERRDGRDDDDNDEDDDDEFGPAAMPGFVNTRRSGPAVPRLEDLEMRDELNAEDTEARTTTLRALRRADRALQKERLEEIAPRADPGSRERQLEKRAATTAVHRAFRDAKSPGAEEVGEGDLMGGGDGVDDFRARKSEAERRKNEREIRKEEMLRARAAEREEKLAEHRAKEERTMEMLRALARARFGGGGGGGDGGQGRLE</sequence>
<gene>
    <name evidence="2" type="ORF">B0J12DRAFT_730034</name>
</gene>
<keyword evidence="3" id="KW-1185">Reference proteome</keyword>
<dbReference type="Proteomes" id="UP000774617">
    <property type="component" value="Unassembled WGS sequence"/>
</dbReference>
<feature type="compositionally biased region" description="Basic and acidic residues" evidence="1">
    <location>
        <begin position="275"/>
        <end position="292"/>
    </location>
</feature>
<feature type="compositionally biased region" description="Basic residues" evidence="1">
    <location>
        <begin position="29"/>
        <end position="65"/>
    </location>
</feature>
<feature type="compositionally biased region" description="Basic residues" evidence="1">
    <location>
        <begin position="7"/>
        <end position="21"/>
    </location>
</feature>
<organism evidence="2 3">
    <name type="scientific">Macrophomina phaseolina</name>
    <dbReference type="NCBI Taxonomy" id="35725"/>
    <lineage>
        <taxon>Eukaryota</taxon>
        <taxon>Fungi</taxon>
        <taxon>Dikarya</taxon>
        <taxon>Ascomycota</taxon>
        <taxon>Pezizomycotina</taxon>
        <taxon>Dothideomycetes</taxon>
        <taxon>Dothideomycetes incertae sedis</taxon>
        <taxon>Botryosphaeriales</taxon>
        <taxon>Botryosphaeriaceae</taxon>
        <taxon>Macrophomina</taxon>
    </lineage>
</organism>
<dbReference type="PANTHER" id="PTHR34117:SF1">
    <property type="entry name" value="STYLE CELL-CYCLE INHIBITOR 1"/>
    <property type="match status" value="1"/>
</dbReference>
<name>A0ABQ8G8G6_9PEZI</name>
<protein>
    <recommendedName>
        <fullName evidence="4">RNA helicase</fullName>
    </recommendedName>
</protein>
<comment type="caution">
    <text evidence="2">The sequence shown here is derived from an EMBL/GenBank/DDBJ whole genome shotgun (WGS) entry which is preliminary data.</text>
</comment>
<reference evidence="2 3" key="1">
    <citation type="journal article" date="2021" name="Nat. Commun.">
        <title>Genetic determinants of endophytism in the Arabidopsis root mycobiome.</title>
        <authorList>
            <person name="Mesny F."/>
            <person name="Miyauchi S."/>
            <person name="Thiergart T."/>
            <person name="Pickel B."/>
            <person name="Atanasova L."/>
            <person name="Karlsson M."/>
            <person name="Huettel B."/>
            <person name="Barry K.W."/>
            <person name="Haridas S."/>
            <person name="Chen C."/>
            <person name="Bauer D."/>
            <person name="Andreopoulos W."/>
            <person name="Pangilinan J."/>
            <person name="LaButti K."/>
            <person name="Riley R."/>
            <person name="Lipzen A."/>
            <person name="Clum A."/>
            <person name="Drula E."/>
            <person name="Henrissat B."/>
            <person name="Kohler A."/>
            <person name="Grigoriev I.V."/>
            <person name="Martin F.M."/>
            <person name="Hacquard S."/>
        </authorList>
    </citation>
    <scope>NUCLEOTIDE SEQUENCE [LARGE SCALE GENOMIC DNA]</scope>
    <source>
        <strain evidence="2 3">MPI-SDFR-AT-0080</strain>
    </source>
</reference>
<evidence type="ECO:0008006" key="4">
    <source>
        <dbReference type="Google" id="ProtNLM"/>
    </source>
</evidence>
<feature type="region of interest" description="Disordered" evidence="1">
    <location>
        <begin position="275"/>
        <end position="342"/>
    </location>
</feature>
<evidence type="ECO:0000313" key="3">
    <source>
        <dbReference type="Proteomes" id="UP000774617"/>
    </source>
</evidence>
<feature type="compositionally biased region" description="Low complexity" evidence="1">
    <location>
        <begin position="66"/>
        <end position="78"/>
    </location>
</feature>
<feature type="compositionally biased region" description="Basic and acidic residues" evidence="1">
    <location>
        <begin position="184"/>
        <end position="202"/>
    </location>
</feature>
<accession>A0ABQ8G8G6</accession>
<feature type="compositionally biased region" description="Basic and acidic residues" evidence="1">
    <location>
        <begin position="325"/>
        <end position="342"/>
    </location>
</feature>
<feature type="compositionally biased region" description="Basic and acidic residues" evidence="1">
    <location>
        <begin position="235"/>
        <end position="245"/>
    </location>
</feature>
<feature type="compositionally biased region" description="Low complexity" evidence="1">
    <location>
        <begin position="156"/>
        <end position="166"/>
    </location>
</feature>
<feature type="region of interest" description="Disordered" evidence="1">
    <location>
        <begin position="144"/>
        <end position="255"/>
    </location>
</feature>